<keyword evidence="5" id="KW-0472">Membrane</keyword>
<evidence type="ECO:0000256" key="1">
    <source>
        <dbReference type="ARBA" id="ARBA00004193"/>
    </source>
</evidence>
<keyword evidence="10" id="KW-1185">Reference proteome</keyword>
<dbReference type="Gene3D" id="3.40.50.2300">
    <property type="match status" value="2"/>
</dbReference>
<reference evidence="9 10" key="1">
    <citation type="submission" date="2018-05" db="EMBL/GenBank/DDBJ databases">
        <title>Complete genome sequence of Megasphaera sp. AJH120T, isolated from the ceca of a chicken.</title>
        <authorList>
            <person name="Maki J."/>
            <person name="Looft T."/>
        </authorList>
    </citation>
    <scope>NUCLEOTIDE SEQUENCE [LARGE SCALE GENOMIC DNA]</scope>
    <source>
        <strain evidence="9 10">AJH120</strain>
    </source>
</reference>
<sequence>MKVSLKKSVLLLACAACFPAFAQGAVVETASPEAATAPEITVLLPGKAHDNGFMEAGYRGYERIAKGVTANVKCVSDVSATSDAAVLTAELQKLAKEQPKLIIGHGGQMNGPVSAVSKEYPQIQFVVIQGSVKGDNISSYVVDQEQSAFLAGALAGYMTKTGKVGHISGAWPKPGLQARAAFYNGVKYANPHAQFYSTFTGDLDNMKVNAKAAEAQIGEGVDVIYTMLNSGRSAVNQVIAKTNGQVLEIGNVIDWTKESPIFVGSAVADSSEALFNAAKDYKAGALTHDITKIGLEKPDIVRLAVAPFVPAEAVNRLHDLHQKVVSGEVQISTTYDGPEFDPATKTFVSQDAKNQRKAKK</sequence>
<protein>
    <submittedName>
        <fullName evidence="9">BMP family ABC transporter substrate-binding protein</fullName>
    </submittedName>
</protein>
<dbReference type="Pfam" id="PF02608">
    <property type="entry name" value="Bmp"/>
    <property type="match status" value="1"/>
</dbReference>
<feature type="signal peptide" evidence="7">
    <location>
        <begin position="1"/>
        <end position="22"/>
    </location>
</feature>
<dbReference type="SUPFAM" id="SSF53822">
    <property type="entry name" value="Periplasmic binding protein-like I"/>
    <property type="match status" value="1"/>
</dbReference>
<dbReference type="PANTHER" id="PTHR34296">
    <property type="entry name" value="TRANSCRIPTIONAL ACTIVATOR PROTEIN MED"/>
    <property type="match status" value="1"/>
</dbReference>
<evidence type="ECO:0000259" key="8">
    <source>
        <dbReference type="Pfam" id="PF02608"/>
    </source>
</evidence>
<proteinExistence type="inferred from homology"/>
<dbReference type="KEGG" id="meg:DKB62_03585"/>
<evidence type="ECO:0000256" key="4">
    <source>
        <dbReference type="ARBA" id="ARBA00022729"/>
    </source>
</evidence>
<dbReference type="CDD" id="cd06304">
    <property type="entry name" value="PBP1_BmpA_Med_PnrA-like"/>
    <property type="match status" value="1"/>
</dbReference>
<dbReference type="GO" id="GO:0005886">
    <property type="term" value="C:plasma membrane"/>
    <property type="evidence" value="ECO:0007669"/>
    <property type="project" value="UniProtKB-SubCell"/>
</dbReference>
<feature type="chain" id="PRO_5038816002" evidence="7">
    <location>
        <begin position="23"/>
        <end position="360"/>
    </location>
</feature>
<keyword evidence="4 7" id="KW-0732">Signal</keyword>
<dbReference type="PANTHER" id="PTHR34296:SF2">
    <property type="entry name" value="ABC TRANSPORTER GUANOSINE-BINDING PROTEIN NUPN"/>
    <property type="match status" value="1"/>
</dbReference>
<feature type="domain" description="ABC transporter substrate-binding protein PnrA-like" evidence="8">
    <location>
        <begin position="39"/>
        <end position="332"/>
    </location>
</feature>
<keyword evidence="6" id="KW-0449">Lipoprotein</keyword>
<dbReference type="EMBL" id="CP029462">
    <property type="protein sequence ID" value="AXL20721.1"/>
    <property type="molecule type" value="Genomic_DNA"/>
</dbReference>
<keyword evidence="3" id="KW-1003">Cell membrane</keyword>
<comment type="similarity">
    <text evidence="2">Belongs to the BMP lipoprotein family.</text>
</comment>
<organism evidence="9 10">
    <name type="scientific">Megasphaera stantonii</name>
    <dbReference type="NCBI Taxonomy" id="2144175"/>
    <lineage>
        <taxon>Bacteria</taxon>
        <taxon>Bacillati</taxon>
        <taxon>Bacillota</taxon>
        <taxon>Negativicutes</taxon>
        <taxon>Veillonellales</taxon>
        <taxon>Veillonellaceae</taxon>
        <taxon>Megasphaera</taxon>
    </lineage>
</organism>
<dbReference type="Proteomes" id="UP000254337">
    <property type="component" value="Chromosome"/>
</dbReference>
<name>A0A346AXX8_9FIRM</name>
<evidence type="ECO:0000313" key="10">
    <source>
        <dbReference type="Proteomes" id="UP000254337"/>
    </source>
</evidence>
<dbReference type="RefSeq" id="WP_107196717.1">
    <property type="nucleotide sequence ID" value="NZ_CP029462.1"/>
</dbReference>
<evidence type="ECO:0000256" key="3">
    <source>
        <dbReference type="ARBA" id="ARBA00022475"/>
    </source>
</evidence>
<dbReference type="OrthoDB" id="9769871at2"/>
<accession>A0A346AXX8</accession>
<gene>
    <name evidence="9" type="ORF">DKB62_03585</name>
</gene>
<dbReference type="InterPro" id="IPR028082">
    <property type="entry name" value="Peripla_BP_I"/>
</dbReference>
<evidence type="ECO:0000256" key="2">
    <source>
        <dbReference type="ARBA" id="ARBA00008610"/>
    </source>
</evidence>
<dbReference type="InterPro" id="IPR003760">
    <property type="entry name" value="PnrA-like"/>
</dbReference>
<dbReference type="AlphaFoldDB" id="A0A346AXX8"/>
<evidence type="ECO:0000256" key="6">
    <source>
        <dbReference type="ARBA" id="ARBA00023288"/>
    </source>
</evidence>
<evidence type="ECO:0000256" key="5">
    <source>
        <dbReference type="ARBA" id="ARBA00023136"/>
    </source>
</evidence>
<evidence type="ECO:0000313" key="9">
    <source>
        <dbReference type="EMBL" id="AXL20721.1"/>
    </source>
</evidence>
<dbReference type="InterPro" id="IPR050957">
    <property type="entry name" value="BMP_lipoprotein"/>
</dbReference>
<evidence type="ECO:0000256" key="7">
    <source>
        <dbReference type="SAM" id="SignalP"/>
    </source>
</evidence>
<comment type="subcellular location">
    <subcellularLocation>
        <location evidence="1">Cell membrane</location>
        <topology evidence="1">Lipid-anchor</topology>
    </subcellularLocation>
</comment>